<keyword evidence="10 13" id="KW-0408">Iron</keyword>
<organism evidence="16 17">
    <name type="scientific">Acanthoscelides obtectus</name>
    <name type="common">Bean weevil</name>
    <name type="synonym">Bruchus obtectus</name>
    <dbReference type="NCBI Taxonomy" id="200917"/>
    <lineage>
        <taxon>Eukaryota</taxon>
        <taxon>Metazoa</taxon>
        <taxon>Ecdysozoa</taxon>
        <taxon>Arthropoda</taxon>
        <taxon>Hexapoda</taxon>
        <taxon>Insecta</taxon>
        <taxon>Pterygota</taxon>
        <taxon>Neoptera</taxon>
        <taxon>Endopterygota</taxon>
        <taxon>Coleoptera</taxon>
        <taxon>Polyphaga</taxon>
        <taxon>Cucujiformia</taxon>
        <taxon>Chrysomeloidea</taxon>
        <taxon>Chrysomelidae</taxon>
        <taxon>Bruchinae</taxon>
        <taxon>Bruchini</taxon>
        <taxon>Acanthoscelides</taxon>
    </lineage>
</organism>
<reference evidence="16" key="1">
    <citation type="submission" date="2022-03" db="EMBL/GenBank/DDBJ databases">
        <authorList>
            <person name="Sayadi A."/>
        </authorList>
    </citation>
    <scope>NUCLEOTIDE SEQUENCE</scope>
</reference>
<keyword evidence="17" id="KW-1185">Reference proteome</keyword>
<evidence type="ECO:0000256" key="14">
    <source>
        <dbReference type="RuleBase" id="RU000461"/>
    </source>
</evidence>
<accession>A0A9P0PS86</accession>
<dbReference type="InterPro" id="IPR002401">
    <property type="entry name" value="Cyt_P450_E_grp-I"/>
</dbReference>
<evidence type="ECO:0008006" key="18">
    <source>
        <dbReference type="Google" id="ProtNLM"/>
    </source>
</evidence>
<feature type="transmembrane region" description="Helical" evidence="15">
    <location>
        <begin position="6"/>
        <end position="26"/>
    </location>
</feature>
<dbReference type="Proteomes" id="UP001152888">
    <property type="component" value="Unassembled WGS sequence"/>
</dbReference>
<dbReference type="OrthoDB" id="2789670at2759"/>
<feature type="binding site" description="axial binding residue" evidence="13">
    <location>
        <position position="444"/>
    </location>
    <ligand>
        <name>heme</name>
        <dbReference type="ChEBI" id="CHEBI:30413"/>
    </ligand>
    <ligandPart>
        <name>Fe</name>
        <dbReference type="ChEBI" id="CHEBI:18248"/>
    </ligandPart>
</feature>
<gene>
    <name evidence="16" type="ORF">ACAOBT_LOCUS20519</name>
</gene>
<keyword evidence="9 14" id="KW-0560">Oxidoreductase</keyword>
<dbReference type="InterPro" id="IPR036396">
    <property type="entry name" value="Cyt_P450_sf"/>
</dbReference>
<keyword evidence="8" id="KW-0492">Microsome</keyword>
<evidence type="ECO:0000256" key="7">
    <source>
        <dbReference type="ARBA" id="ARBA00022824"/>
    </source>
</evidence>
<keyword evidence="7" id="KW-0256">Endoplasmic reticulum</keyword>
<dbReference type="InterPro" id="IPR001128">
    <property type="entry name" value="Cyt_P450"/>
</dbReference>
<evidence type="ECO:0000256" key="4">
    <source>
        <dbReference type="ARBA" id="ARBA00010617"/>
    </source>
</evidence>
<dbReference type="InterPro" id="IPR050476">
    <property type="entry name" value="Insect_CytP450_Detox"/>
</dbReference>
<proteinExistence type="inferred from homology"/>
<keyword evidence="5 13" id="KW-0349">Heme</keyword>
<evidence type="ECO:0000256" key="1">
    <source>
        <dbReference type="ARBA" id="ARBA00001971"/>
    </source>
</evidence>
<evidence type="ECO:0000256" key="15">
    <source>
        <dbReference type="SAM" id="Phobius"/>
    </source>
</evidence>
<dbReference type="GO" id="GO:0004497">
    <property type="term" value="F:monooxygenase activity"/>
    <property type="evidence" value="ECO:0007669"/>
    <property type="project" value="UniProtKB-KW"/>
</dbReference>
<evidence type="ECO:0000256" key="2">
    <source>
        <dbReference type="ARBA" id="ARBA00004174"/>
    </source>
</evidence>
<keyword evidence="15" id="KW-1133">Transmembrane helix</keyword>
<dbReference type="AlphaFoldDB" id="A0A9P0PS86"/>
<dbReference type="FunFam" id="1.10.630.10:FF:000042">
    <property type="entry name" value="Cytochrome P450"/>
    <property type="match status" value="1"/>
</dbReference>
<dbReference type="InterPro" id="IPR017972">
    <property type="entry name" value="Cyt_P450_CS"/>
</dbReference>
<dbReference type="GO" id="GO:0020037">
    <property type="term" value="F:heme binding"/>
    <property type="evidence" value="ECO:0007669"/>
    <property type="project" value="InterPro"/>
</dbReference>
<dbReference type="Gene3D" id="1.10.630.10">
    <property type="entry name" value="Cytochrome P450"/>
    <property type="match status" value="1"/>
</dbReference>
<dbReference type="PANTHER" id="PTHR24292:SF45">
    <property type="entry name" value="CYTOCHROME P450 6G1-RELATED"/>
    <property type="match status" value="1"/>
</dbReference>
<evidence type="ECO:0000256" key="12">
    <source>
        <dbReference type="ARBA" id="ARBA00023136"/>
    </source>
</evidence>
<dbReference type="Pfam" id="PF00067">
    <property type="entry name" value="p450"/>
    <property type="match status" value="1"/>
</dbReference>
<dbReference type="EMBL" id="CAKOFQ010007126">
    <property type="protein sequence ID" value="CAH1991857.1"/>
    <property type="molecule type" value="Genomic_DNA"/>
</dbReference>
<evidence type="ECO:0000256" key="11">
    <source>
        <dbReference type="ARBA" id="ARBA00023033"/>
    </source>
</evidence>
<evidence type="ECO:0000313" key="16">
    <source>
        <dbReference type="EMBL" id="CAH1991857.1"/>
    </source>
</evidence>
<dbReference type="PANTHER" id="PTHR24292">
    <property type="entry name" value="CYTOCHROME P450"/>
    <property type="match status" value="1"/>
</dbReference>
<evidence type="ECO:0000256" key="10">
    <source>
        <dbReference type="ARBA" id="ARBA00023004"/>
    </source>
</evidence>
<comment type="caution">
    <text evidence="16">The sequence shown here is derived from an EMBL/GenBank/DDBJ whole genome shotgun (WGS) entry which is preliminary data.</text>
</comment>
<name>A0A9P0PS86_ACAOB</name>
<comment type="cofactor">
    <cofactor evidence="1 13">
        <name>heme</name>
        <dbReference type="ChEBI" id="CHEBI:30413"/>
    </cofactor>
</comment>
<keyword evidence="15" id="KW-0812">Transmembrane</keyword>
<dbReference type="PRINTS" id="PR00385">
    <property type="entry name" value="P450"/>
</dbReference>
<sequence>MSITSSWIIDLVILFATVSLVAYKYATRKFDYWKKRNVYHLKPLPFIGNFKDVSLFKVTIGEWLKQMYDSTDEPYFGIFVYDEPHLVIKDPQLIKQILVKDANSFPDRTNAAPQHNEIIANLLFFQKSPNWKVYRSKISPAFTSGKLKLMFHSINEISQNLNRYIEKHLGDIEAKEVCAKFSTEAIARCAFGLKAHCFEDENAAFRKVGRRLFDFSWRNAIIQSAYFFRPDWVSWLHLDFFDKQVSDYMIEVFSNVMKQREDTNTKGNDFLDMLIELKKNQDLKEKYSFEGNKVIAQAFQFFLAGFETTSSLISFTLYELCKNPKYQNTVREEIKTTIDKDGGITYENVMGMKYLDMCVQESLRMYPVLPFLDRRCNAEYKLPNSDLVVEKGLPVYIPMFGLHFDEKYFPDPLKYKPERFENGTNVYNKDGIVFMPFGEGPRICIGERFGLLATKLALVRILSEFEVVRNMKTPDVIDFTPKSFILQSKIGLPMKIKKITSTPA</sequence>
<dbReference type="PRINTS" id="PR00463">
    <property type="entry name" value="EP450I"/>
</dbReference>
<dbReference type="GO" id="GO:0005789">
    <property type="term" value="C:endoplasmic reticulum membrane"/>
    <property type="evidence" value="ECO:0007669"/>
    <property type="project" value="UniProtKB-SubCell"/>
</dbReference>
<comment type="subcellular location">
    <subcellularLocation>
        <location evidence="3">Endoplasmic reticulum membrane</location>
        <topology evidence="3">Peripheral membrane protein</topology>
    </subcellularLocation>
    <subcellularLocation>
        <location evidence="2">Microsome membrane</location>
        <topology evidence="2">Peripheral membrane protein</topology>
    </subcellularLocation>
</comment>
<dbReference type="GO" id="GO:0016705">
    <property type="term" value="F:oxidoreductase activity, acting on paired donors, with incorporation or reduction of molecular oxygen"/>
    <property type="evidence" value="ECO:0007669"/>
    <property type="project" value="InterPro"/>
</dbReference>
<keyword evidence="11 14" id="KW-0503">Monooxygenase</keyword>
<evidence type="ECO:0000256" key="8">
    <source>
        <dbReference type="ARBA" id="ARBA00022848"/>
    </source>
</evidence>
<protein>
    <recommendedName>
        <fullName evidence="18">Cytochrome P450</fullName>
    </recommendedName>
</protein>
<dbReference type="CDD" id="cd11056">
    <property type="entry name" value="CYP6-like"/>
    <property type="match status" value="1"/>
</dbReference>
<comment type="similarity">
    <text evidence="4 14">Belongs to the cytochrome P450 family.</text>
</comment>
<evidence type="ECO:0000313" key="17">
    <source>
        <dbReference type="Proteomes" id="UP001152888"/>
    </source>
</evidence>
<dbReference type="PROSITE" id="PS00086">
    <property type="entry name" value="CYTOCHROME_P450"/>
    <property type="match status" value="1"/>
</dbReference>
<evidence type="ECO:0000256" key="3">
    <source>
        <dbReference type="ARBA" id="ARBA00004406"/>
    </source>
</evidence>
<keyword evidence="12 15" id="KW-0472">Membrane</keyword>
<evidence type="ECO:0000256" key="9">
    <source>
        <dbReference type="ARBA" id="ARBA00023002"/>
    </source>
</evidence>
<dbReference type="GO" id="GO:0005506">
    <property type="term" value="F:iron ion binding"/>
    <property type="evidence" value="ECO:0007669"/>
    <property type="project" value="InterPro"/>
</dbReference>
<evidence type="ECO:0000256" key="5">
    <source>
        <dbReference type="ARBA" id="ARBA00022617"/>
    </source>
</evidence>
<keyword evidence="6 13" id="KW-0479">Metal-binding</keyword>
<dbReference type="SUPFAM" id="SSF48264">
    <property type="entry name" value="Cytochrome P450"/>
    <property type="match status" value="1"/>
</dbReference>
<evidence type="ECO:0000256" key="6">
    <source>
        <dbReference type="ARBA" id="ARBA00022723"/>
    </source>
</evidence>
<evidence type="ECO:0000256" key="13">
    <source>
        <dbReference type="PIRSR" id="PIRSR602401-1"/>
    </source>
</evidence>